<keyword evidence="4" id="KW-1185">Reference proteome</keyword>
<evidence type="ECO:0000256" key="1">
    <source>
        <dbReference type="SAM" id="MobiDB-lite"/>
    </source>
</evidence>
<evidence type="ECO:0000259" key="2">
    <source>
        <dbReference type="Pfam" id="PF03235"/>
    </source>
</evidence>
<dbReference type="Proteomes" id="UP000307440">
    <property type="component" value="Unassembled WGS sequence"/>
</dbReference>
<evidence type="ECO:0000313" key="4">
    <source>
        <dbReference type="Proteomes" id="UP000307440"/>
    </source>
</evidence>
<dbReference type="Pfam" id="PF03235">
    <property type="entry name" value="GmrSD_N"/>
    <property type="match status" value="1"/>
</dbReference>
<name>A0A5C3KHA0_COPMA</name>
<feature type="domain" description="GmrSD restriction endonucleases N-terminal" evidence="2">
    <location>
        <begin position="54"/>
        <end position="128"/>
    </location>
</feature>
<feature type="region of interest" description="Disordered" evidence="1">
    <location>
        <begin position="1"/>
        <end position="37"/>
    </location>
</feature>
<reference evidence="3 4" key="1">
    <citation type="journal article" date="2019" name="Nat. Ecol. Evol.">
        <title>Megaphylogeny resolves global patterns of mushroom evolution.</title>
        <authorList>
            <person name="Varga T."/>
            <person name="Krizsan K."/>
            <person name="Foldi C."/>
            <person name="Dima B."/>
            <person name="Sanchez-Garcia M."/>
            <person name="Sanchez-Ramirez S."/>
            <person name="Szollosi G.J."/>
            <person name="Szarkandi J.G."/>
            <person name="Papp V."/>
            <person name="Albert L."/>
            <person name="Andreopoulos W."/>
            <person name="Angelini C."/>
            <person name="Antonin V."/>
            <person name="Barry K.W."/>
            <person name="Bougher N.L."/>
            <person name="Buchanan P."/>
            <person name="Buyck B."/>
            <person name="Bense V."/>
            <person name="Catcheside P."/>
            <person name="Chovatia M."/>
            <person name="Cooper J."/>
            <person name="Damon W."/>
            <person name="Desjardin D."/>
            <person name="Finy P."/>
            <person name="Geml J."/>
            <person name="Haridas S."/>
            <person name="Hughes K."/>
            <person name="Justo A."/>
            <person name="Karasinski D."/>
            <person name="Kautmanova I."/>
            <person name="Kiss B."/>
            <person name="Kocsube S."/>
            <person name="Kotiranta H."/>
            <person name="LaButti K.M."/>
            <person name="Lechner B.E."/>
            <person name="Liimatainen K."/>
            <person name="Lipzen A."/>
            <person name="Lukacs Z."/>
            <person name="Mihaltcheva S."/>
            <person name="Morgado L.N."/>
            <person name="Niskanen T."/>
            <person name="Noordeloos M.E."/>
            <person name="Ohm R.A."/>
            <person name="Ortiz-Santana B."/>
            <person name="Ovrebo C."/>
            <person name="Racz N."/>
            <person name="Riley R."/>
            <person name="Savchenko A."/>
            <person name="Shiryaev A."/>
            <person name="Soop K."/>
            <person name="Spirin V."/>
            <person name="Szebenyi C."/>
            <person name="Tomsovsky M."/>
            <person name="Tulloss R.E."/>
            <person name="Uehling J."/>
            <person name="Grigoriev I.V."/>
            <person name="Vagvolgyi C."/>
            <person name="Papp T."/>
            <person name="Martin F.M."/>
            <person name="Miettinen O."/>
            <person name="Hibbett D.S."/>
            <person name="Nagy L.G."/>
        </authorList>
    </citation>
    <scope>NUCLEOTIDE SEQUENCE [LARGE SCALE GENOMIC DNA]</scope>
    <source>
        <strain evidence="3 4">CBS 121175</strain>
    </source>
</reference>
<sequence length="142" mass="16236">MELYEDSDLTDLDDSGDEFQASTSTSQKKPGVGLNTTKRALKAPRATTYTAQAIFEQIHNQDIDLDAEYQRDVVWPDSKQISLIDSIYRNFYVPPVIFATKTHEDGSETKICIDGKQRLTSIRRFMDGLVRAIMPTLPIWYR</sequence>
<dbReference type="PANTHER" id="PTHR39639">
    <property type="entry name" value="CHROMOSOME 16, WHOLE GENOME SHOTGUN SEQUENCE"/>
    <property type="match status" value="1"/>
</dbReference>
<gene>
    <name evidence="3" type="ORF">FA15DRAFT_601950</name>
</gene>
<protein>
    <recommendedName>
        <fullName evidence="2">GmrSD restriction endonucleases N-terminal domain-containing protein</fullName>
    </recommendedName>
</protein>
<dbReference type="OrthoDB" id="5419821at2759"/>
<feature type="compositionally biased region" description="Polar residues" evidence="1">
    <location>
        <begin position="20"/>
        <end position="37"/>
    </location>
</feature>
<dbReference type="STRING" id="230819.A0A5C3KHA0"/>
<dbReference type="InterPro" id="IPR004919">
    <property type="entry name" value="GmrSD_N"/>
</dbReference>
<feature type="compositionally biased region" description="Acidic residues" evidence="1">
    <location>
        <begin position="1"/>
        <end position="17"/>
    </location>
</feature>
<dbReference type="EMBL" id="ML210353">
    <property type="protein sequence ID" value="TFK19225.1"/>
    <property type="molecule type" value="Genomic_DNA"/>
</dbReference>
<evidence type="ECO:0000313" key="3">
    <source>
        <dbReference type="EMBL" id="TFK19225.1"/>
    </source>
</evidence>
<accession>A0A5C3KHA0</accession>
<proteinExistence type="predicted"/>
<dbReference type="AlphaFoldDB" id="A0A5C3KHA0"/>
<dbReference type="PANTHER" id="PTHR39639:SF1">
    <property type="entry name" value="DUF262 DOMAIN-CONTAINING PROTEIN"/>
    <property type="match status" value="1"/>
</dbReference>
<organism evidence="3 4">
    <name type="scientific">Coprinopsis marcescibilis</name>
    <name type="common">Agaric fungus</name>
    <name type="synonym">Psathyrella marcescibilis</name>
    <dbReference type="NCBI Taxonomy" id="230819"/>
    <lineage>
        <taxon>Eukaryota</taxon>
        <taxon>Fungi</taxon>
        <taxon>Dikarya</taxon>
        <taxon>Basidiomycota</taxon>
        <taxon>Agaricomycotina</taxon>
        <taxon>Agaricomycetes</taxon>
        <taxon>Agaricomycetidae</taxon>
        <taxon>Agaricales</taxon>
        <taxon>Agaricineae</taxon>
        <taxon>Psathyrellaceae</taxon>
        <taxon>Coprinopsis</taxon>
    </lineage>
</organism>